<feature type="transmembrane region" description="Helical" evidence="6">
    <location>
        <begin position="179"/>
        <end position="201"/>
    </location>
</feature>
<keyword evidence="4 6" id="KW-1133">Transmembrane helix</keyword>
<protein>
    <submittedName>
        <fullName evidence="7">Unannotated protein</fullName>
    </submittedName>
</protein>
<dbReference type="GO" id="GO:0005886">
    <property type="term" value="C:plasma membrane"/>
    <property type="evidence" value="ECO:0007669"/>
    <property type="project" value="UniProtKB-SubCell"/>
</dbReference>
<feature type="transmembrane region" description="Helical" evidence="6">
    <location>
        <begin position="111"/>
        <end position="134"/>
    </location>
</feature>
<evidence type="ECO:0000256" key="5">
    <source>
        <dbReference type="ARBA" id="ARBA00023136"/>
    </source>
</evidence>
<feature type="transmembrane region" description="Helical" evidence="6">
    <location>
        <begin position="6"/>
        <end position="29"/>
    </location>
</feature>
<keyword evidence="3 6" id="KW-0812">Transmembrane</keyword>
<feature type="transmembrane region" description="Helical" evidence="6">
    <location>
        <begin position="146"/>
        <end position="167"/>
    </location>
</feature>
<evidence type="ECO:0000256" key="2">
    <source>
        <dbReference type="ARBA" id="ARBA00022475"/>
    </source>
</evidence>
<feature type="transmembrane region" description="Helical" evidence="6">
    <location>
        <begin position="41"/>
        <end position="67"/>
    </location>
</feature>
<gene>
    <name evidence="7" type="ORF">UFOPK1788_00431</name>
</gene>
<dbReference type="PANTHER" id="PTHR30086:SF20">
    <property type="entry name" value="ARGININE EXPORTER PROTEIN ARGO-RELATED"/>
    <property type="match status" value="1"/>
</dbReference>
<organism evidence="7">
    <name type="scientific">freshwater metagenome</name>
    <dbReference type="NCBI Taxonomy" id="449393"/>
    <lineage>
        <taxon>unclassified sequences</taxon>
        <taxon>metagenomes</taxon>
        <taxon>ecological metagenomes</taxon>
    </lineage>
</organism>
<dbReference type="PANTHER" id="PTHR30086">
    <property type="entry name" value="ARGININE EXPORTER PROTEIN ARGO"/>
    <property type="match status" value="1"/>
</dbReference>
<evidence type="ECO:0000313" key="7">
    <source>
        <dbReference type="EMBL" id="CAB4589307.1"/>
    </source>
</evidence>
<reference evidence="7" key="1">
    <citation type="submission" date="2020-05" db="EMBL/GenBank/DDBJ databases">
        <authorList>
            <person name="Chiriac C."/>
            <person name="Salcher M."/>
            <person name="Ghai R."/>
            <person name="Kavagutti S V."/>
        </authorList>
    </citation>
    <scope>NUCLEOTIDE SEQUENCE</scope>
</reference>
<dbReference type="Pfam" id="PF01810">
    <property type="entry name" value="LysE"/>
    <property type="match status" value="1"/>
</dbReference>
<feature type="transmembrane region" description="Helical" evidence="6">
    <location>
        <begin position="73"/>
        <end position="90"/>
    </location>
</feature>
<evidence type="ECO:0000256" key="1">
    <source>
        <dbReference type="ARBA" id="ARBA00004651"/>
    </source>
</evidence>
<dbReference type="AlphaFoldDB" id="A0A6J6FL62"/>
<proteinExistence type="predicted"/>
<sequence length="204" mass="22019">MSDVTAVVPGLLTGLSLIAAIGAQNAFVIRQGLTRRFVFEVALVSSVLDATLILLGVAGLGVLISSVPILFEVIRWFGVAYLVWFGIGSIRRAINPETMSLDGDTAATRRTIVLSTVTFSLLNPHVYLDTVVFLGSVANQFADSRWWFALGACLASFVWFFSIAYGARSLAPYVTSVRFWQVLDSFIALTMFTIAGVLAFAPLG</sequence>
<keyword evidence="2" id="KW-1003">Cell membrane</keyword>
<dbReference type="InterPro" id="IPR001123">
    <property type="entry name" value="LeuE-type"/>
</dbReference>
<accession>A0A6J6FL62</accession>
<evidence type="ECO:0000256" key="3">
    <source>
        <dbReference type="ARBA" id="ARBA00022692"/>
    </source>
</evidence>
<evidence type="ECO:0000256" key="6">
    <source>
        <dbReference type="SAM" id="Phobius"/>
    </source>
</evidence>
<evidence type="ECO:0000256" key="4">
    <source>
        <dbReference type="ARBA" id="ARBA00022989"/>
    </source>
</evidence>
<comment type="subcellular location">
    <subcellularLocation>
        <location evidence="1">Cell membrane</location>
        <topology evidence="1">Multi-pass membrane protein</topology>
    </subcellularLocation>
</comment>
<dbReference type="EMBL" id="CAEZUE010000039">
    <property type="protein sequence ID" value="CAB4589307.1"/>
    <property type="molecule type" value="Genomic_DNA"/>
</dbReference>
<dbReference type="GO" id="GO:0015171">
    <property type="term" value="F:amino acid transmembrane transporter activity"/>
    <property type="evidence" value="ECO:0007669"/>
    <property type="project" value="TreeGrafter"/>
</dbReference>
<name>A0A6J6FL62_9ZZZZ</name>
<keyword evidence="5 6" id="KW-0472">Membrane</keyword>